<sequence>METKEDGEEGYQEGQGKENRKMCVMGGGRRWRWLDLRPLWTLRQGRYVQEGRFRIEERTLTAFQWLYSPQQHRILSRADLESPSR</sequence>
<accession>A0A9X9M755</accession>
<gene>
    <name evidence="1" type="ORF">BN2614_LOCUS2</name>
</gene>
<keyword evidence="2" id="KW-1185">Reference proteome</keyword>
<comment type="caution">
    <text evidence="1">The sequence shown here is derived from an EMBL/GenBank/DDBJ whole genome shotgun (WGS) entry which is preliminary data.</text>
</comment>
<reference evidence="1 2" key="1">
    <citation type="submission" date="2018-10" db="EMBL/GenBank/DDBJ databases">
        <authorList>
            <person name="Ekblom R."/>
            <person name="Jareborg N."/>
        </authorList>
    </citation>
    <scope>NUCLEOTIDE SEQUENCE [LARGE SCALE GENOMIC DNA]</scope>
    <source>
        <tissue evidence="1">Muscle</tissue>
    </source>
</reference>
<evidence type="ECO:0000313" key="1">
    <source>
        <dbReference type="EMBL" id="VCX38222.1"/>
    </source>
</evidence>
<dbReference type="Proteomes" id="UP000269945">
    <property type="component" value="Unassembled WGS sequence"/>
</dbReference>
<dbReference type="AlphaFoldDB" id="A0A9X9M755"/>
<proteinExistence type="predicted"/>
<feature type="non-terminal residue" evidence="1">
    <location>
        <position position="85"/>
    </location>
</feature>
<protein>
    <submittedName>
        <fullName evidence="1">Uncharacterized protein</fullName>
    </submittedName>
</protein>
<organism evidence="1 2">
    <name type="scientific">Gulo gulo</name>
    <name type="common">Wolverine</name>
    <name type="synonym">Gluton</name>
    <dbReference type="NCBI Taxonomy" id="48420"/>
    <lineage>
        <taxon>Eukaryota</taxon>
        <taxon>Metazoa</taxon>
        <taxon>Chordata</taxon>
        <taxon>Craniata</taxon>
        <taxon>Vertebrata</taxon>
        <taxon>Euteleostomi</taxon>
        <taxon>Mammalia</taxon>
        <taxon>Eutheria</taxon>
        <taxon>Laurasiatheria</taxon>
        <taxon>Carnivora</taxon>
        <taxon>Caniformia</taxon>
        <taxon>Musteloidea</taxon>
        <taxon>Mustelidae</taxon>
        <taxon>Guloninae</taxon>
        <taxon>Gulo</taxon>
    </lineage>
</organism>
<dbReference type="EMBL" id="CYRY02043652">
    <property type="protein sequence ID" value="VCX38222.1"/>
    <property type="molecule type" value="Genomic_DNA"/>
</dbReference>
<name>A0A9X9M755_GULGU</name>
<evidence type="ECO:0000313" key="2">
    <source>
        <dbReference type="Proteomes" id="UP000269945"/>
    </source>
</evidence>